<comment type="caution">
    <text evidence="2">The sequence shown here is derived from an EMBL/GenBank/DDBJ whole genome shotgun (WGS) entry which is preliminary data.</text>
</comment>
<feature type="transmembrane region" description="Helical" evidence="1">
    <location>
        <begin position="14"/>
        <end position="43"/>
    </location>
</feature>
<feature type="transmembrane region" description="Helical" evidence="1">
    <location>
        <begin position="123"/>
        <end position="143"/>
    </location>
</feature>
<keyword evidence="1" id="KW-1133">Transmembrane helix</keyword>
<proteinExistence type="predicted"/>
<keyword evidence="1" id="KW-0812">Transmembrane</keyword>
<evidence type="ECO:0000256" key="1">
    <source>
        <dbReference type="SAM" id="Phobius"/>
    </source>
</evidence>
<sequence length="234" mass="24738">MTVVVCGFVLLPSLLLLVGVFFVIGVLGKILLGTVAVLALFLFAADRAFSRTGGQASTSVVSDLCVGYEEETSTQVAANPFQSPETAPERSDRKRPELLFWGIATAIIVGCGILAALIPMLGIILAILILLPGLVNSYVELCWRRDYSGSASTEDQILAVGLGFVQLVPFAAVAALIYFGTIQAVVAHARATIPGGAEMWDVMAGAMLGLLVGGTFYVLGILIFIGWKMSRLSR</sequence>
<keyword evidence="1" id="KW-0472">Membrane</keyword>
<feature type="transmembrane region" description="Helical" evidence="1">
    <location>
        <begin position="98"/>
        <end position="117"/>
    </location>
</feature>
<dbReference type="EMBL" id="PUHZ01000019">
    <property type="protein sequence ID" value="PQO44419.1"/>
    <property type="molecule type" value="Genomic_DNA"/>
</dbReference>
<evidence type="ECO:0000313" key="3">
    <source>
        <dbReference type="Proteomes" id="UP000237819"/>
    </source>
</evidence>
<feature type="transmembrane region" description="Helical" evidence="1">
    <location>
        <begin position="206"/>
        <end position="227"/>
    </location>
</feature>
<accession>A0A2S8GJ03</accession>
<evidence type="ECO:0000313" key="2">
    <source>
        <dbReference type="EMBL" id="PQO44419.1"/>
    </source>
</evidence>
<dbReference type="AlphaFoldDB" id="A0A2S8GJ03"/>
<reference evidence="2 3" key="1">
    <citation type="submission" date="2018-02" db="EMBL/GenBank/DDBJ databases">
        <title>Comparative genomes isolates from brazilian mangrove.</title>
        <authorList>
            <person name="Araujo J.E."/>
            <person name="Taketani R.G."/>
            <person name="Silva M.C.P."/>
            <person name="Loureco M.V."/>
            <person name="Andreote F.D."/>
        </authorList>
    </citation>
    <scope>NUCLEOTIDE SEQUENCE [LARGE SCALE GENOMIC DNA]</scope>
    <source>
        <strain evidence="2 3">Nap-Phe MGV</strain>
    </source>
</reference>
<organism evidence="2 3">
    <name type="scientific">Blastopirellula marina</name>
    <dbReference type="NCBI Taxonomy" id="124"/>
    <lineage>
        <taxon>Bacteria</taxon>
        <taxon>Pseudomonadati</taxon>
        <taxon>Planctomycetota</taxon>
        <taxon>Planctomycetia</taxon>
        <taxon>Pirellulales</taxon>
        <taxon>Pirellulaceae</taxon>
        <taxon>Blastopirellula</taxon>
    </lineage>
</organism>
<protein>
    <submittedName>
        <fullName evidence="2">Uncharacterized protein</fullName>
    </submittedName>
</protein>
<name>A0A2S8GJ03_9BACT</name>
<dbReference type="Proteomes" id="UP000237819">
    <property type="component" value="Unassembled WGS sequence"/>
</dbReference>
<feature type="transmembrane region" description="Helical" evidence="1">
    <location>
        <begin position="164"/>
        <end position="186"/>
    </location>
</feature>
<gene>
    <name evidence="2" type="ORF">C5Y93_18550</name>
</gene>